<protein>
    <submittedName>
        <fullName evidence="3">Uncharacterized protein</fullName>
    </submittedName>
</protein>
<name>M2XWX6_GALSU</name>
<evidence type="ECO:0000313" key="4">
    <source>
        <dbReference type="Proteomes" id="UP000030680"/>
    </source>
</evidence>
<feature type="region of interest" description="Disordered" evidence="2">
    <location>
        <begin position="91"/>
        <end position="118"/>
    </location>
</feature>
<accession>M2XWX6</accession>
<dbReference type="GeneID" id="17086804"/>
<feature type="coiled-coil region" evidence="1">
    <location>
        <begin position="130"/>
        <end position="265"/>
    </location>
</feature>
<feature type="region of interest" description="Disordered" evidence="2">
    <location>
        <begin position="377"/>
        <end position="504"/>
    </location>
</feature>
<dbReference type="Proteomes" id="UP000030680">
    <property type="component" value="Unassembled WGS sequence"/>
</dbReference>
<feature type="compositionally biased region" description="Low complexity" evidence="2">
    <location>
        <begin position="92"/>
        <end position="102"/>
    </location>
</feature>
<organism evidence="3 4">
    <name type="scientific">Galdieria sulphuraria</name>
    <name type="common">Red alga</name>
    <dbReference type="NCBI Taxonomy" id="130081"/>
    <lineage>
        <taxon>Eukaryota</taxon>
        <taxon>Rhodophyta</taxon>
        <taxon>Bangiophyceae</taxon>
        <taxon>Galdieriales</taxon>
        <taxon>Galdieriaceae</taxon>
        <taxon>Galdieria</taxon>
    </lineage>
</organism>
<feature type="compositionally biased region" description="Polar residues" evidence="2">
    <location>
        <begin position="410"/>
        <end position="430"/>
    </location>
</feature>
<gene>
    <name evidence="3" type="ORF">Gasu_45860</name>
</gene>
<reference evidence="4" key="1">
    <citation type="journal article" date="2013" name="Science">
        <title>Gene transfer from bacteria and archaea facilitated evolution of an extremophilic eukaryote.</title>
        <authorList>
            <person name="Schonknecht G."/>
            <person name="Chen W.H."/>
            <person name="Ternes C.M."/>
            <person name="Barbier G.G."/>
            <person name="Shrestha R.P."/>
            <person name="Stanke M."/>
            <person name="Brautigam A."/>
            <person name="Baker B.J."/>
            <person name="Banfield J.F."/>
            <person name="Garavito R.M."/>
            <person name="Carr K."/>
            <person name="Wilkerson C."/>
            <person name="Rensing S.A."/>
            <person name="Gagneul D."/>
            <person name="Dickenson N.E."/>
            <person name="Oesterhelt C."/>
            <person name="Lercher M.J."/>
            <person name="Weber A.P."/>
        </authorList>
    </citation>
    <scope>NUCLEOTIDE SEQUENCE [LARGE SCALE GENOMIC DNA]</scope>
    <source>
        <strain evidence="4">074W</strain>
    </source>
</reference>
<feature type="compositionally biased region" description="Polar residues" evidence="2">
    <location>
        <begin position="377"/>
        <end position="388"/>
    </location>
</feature>
<dbReference type="EMBL" id="KB454526">
    <property type="protein sequence ID" value="EME27924.1"/>
    <property type="molecule type" value="Genomic_DNA"/>
</dbReference>
<feature type="compositionally biased region" description="Polar residues" evidence="2">
    <location>
        <begin position="105"/>
        <end position="118"/>
    </location>
</feature>
<feature type="compositionally biased region" description="Polar residues" evidence="2">
    <location>
        <begin position="25"/>
        <end position="38"/>
    </location>
</feature>
<evidence type="ECO:0000313" key="3">
    <source>
        <dbReference type="EMBL" id="EME27924.1"/>
    </source>
</evidence>
<keyword evidence="4" id="KW-1185">Reference proteome</keyword>
<keyword evidence="1" id="KW-0175">Coiled coil</keyword>
<dbReference type="Gramene" id="EME27924">
    <property type="protein sequence ID" value="EME27924"/>
    <property type="gene ID" value="Gasu_45860"/>
</dbReference>
<proteinExistence type="predicted"/>
<feature type="compositionally biased region" description="Polar residues" evidence="2">
    <location>
        <begin position="441"/>
        <end position="495"/>
    </location>
</feature>
<feature type="region of interest" description="Disordered" evidence="2">
    <location>
        <begin position="1"/>
        <end position="42"/>
    </location>
</feature>
<sequence length="519" mass="57142">MSDPSQRYFSHPSANGWMPPGSFPAPQNTNQPSVQQQPPYYAGYPMQPMWPPGMVPSYGMQPPPTAYSSMQPGMFAGPYYMPTTPYVPNQPSMRPSYSSSKSLVPANTQQGPSQSATGQLVPFQDKDVAVYKAKEDMKSLEGEIARYKSENSSLKMKLSRTEENLKKLNEEIESLKTQFQAAHYRGPKDGAPRISREERERFQADLKGAEERNDRLRQEVVHLRVKINKMKNLVPLDVSETHKALESLEQKFDVLERRLLKSKQNSSGGARQFAVEQIINMNQLGEISGALRGLRMITESSLMATKERDGSVLGERENLQEILSHLSSLDVRVAELVSFISNLLKGTLESLGLRSNELPSLSGIQNISTEFAGSKTVEVSPNLQRRTRSLSDGRSYSDDYGLVKGEDEVSSSPKQSSRVNVGNANSTVEHSGSSLSSLSSMAKQLGQSQAASEGSWNQLNTAVTSPNRPIATVSPTLKKISSSVMESKQTSGPSNTVVEDVTSDLVDLSDLDISEQKRK</sequence>
<evidence type="ECO:0000256" key="2">
    <source>
        <dbReference type="SAM" id="MobiDB-lite"/>
    </source>
</evidence>
<feature type="compositionally biased region" description="Low complexity" evidence="2">
    <location>
        <begin position="431"/>
        <end position="440"/>
    </location>
</feature>
<dbReference type="KEGG" id="gsl:Gasu_45860"/>
<dbReference type="RefSeq" id="XP_005704444.1">
    <property type="nucleotide sequence ID" value="XM_005704387.1"/>
</dbReference>
<dbReference type="AlphaFoldDB" id="M2XWX6"/>
<evidence type="ECO:0000256" key="1">
    <source>
        <dbReference type="SAM" id="Coils"/>
    </source>
</evidence>
<dbReference type="OrthoDB" id="10341530at2759"/>